<dbReference type="EMBL" id="CP019948">
    <property type="protein sequence ID" value="ARN80761.1"/>
    <property type="molecule type" value="Genomic_DNA"/>
</dbReference>
<reference evidence="3 4" key="1">
    <citation type="submission" date="2017-02" db="EMBL/GenBank/DDBJ databases">
        <authorList>
            <person name="Peterson S.W."/>
        </authorList>
    </citation>
    <scope>NUCLEOTIDE SEQUENCE [LARGE SCALE GENOMIC DNA]</scope>
    <source>
        <strain evidence="3 4">S285</strain>
    </source>
</reference>
<feature type="signal peptide" evidence="2">
    <location>
        <begin position="1"/>
        <end position="19"/>
    </location>
</feature>
<name>A0A1W6MT21_9HYPH</name>
<sequence>MFLACVLGIQTLLSGMALAGAATPTDKSAFSRLCATATSGQDPLAPGEHGHEHGLCCILHTDLASPSVPFGVGLRRTPPADSRLPASRENQIAARAPPELEPLAPRGPPSLEI</sequence>
<evidence type="ECO:0000313" key="3">
    <source>
        <dbReference type="EMBL" id="ARN80761.1"/>
    </source>
</evidence>
<feature type="chain" id="PRO_5013275404" description="DUF2946 domain-containing protein" evidence="2">
    <location>
        <begin position="20"/>
        <end position="113"/>
    </location>
</feature>
<evidence type="ECO:0000256" key="1">
    <source>
        <dbReference type="SAM" id="MobiDB-lite"/>
    </source>
</evidence>
<evidence type="ECO:0000313" key="4">
    <source>
        <dbReference type="Proteomes" id="UP000193978"/>
    </source>
</evidence>
<evidence type="ECO:0000256" key="2">
    <source>
        <dbReference type="SAM" id="SignalP"/>
    </source>
</evidence>
<proteinExistence type="predicted"/>
<dbReference type="STRING" id="655015.B1812_06375"/>
<feature type="compositionally biased region" description="Low complexity" evidence="1">
    <location>
        <begin position="93"/>
        <end position="104"/>
    </location>
</feature>
<evidence type="ECO:0008006" key="5">
    <source>
        <dbReference type="Google" id="ProtNLM"/>
    </source>
</evidence>
<gene>
    <name evidence="3" type="ORF">B1812_06375</name>
</gene>
<keyword evidence="2" id="KW-0732">Signal</keyword>
<feature type="region of interest" description="Disordered" evidence="1">
    <location>
        <begin position="70"/>
        <end position="113"/>
    </location>
</feature>
<organism evidence="3 4">
    <name type="scientific">Methylocystis bryophila</name>
    <dbReference type="NCBI Taxonomy" id="655015"/>
    <lineage>
        <taxon>Bacteria</taxon>
        <taxon>Pseudomonadati</taxon>
        <taxon>Pseudomonadota</taxon>
        <taxon>Alphaproteobacteria</taxon>
        <taxon>Hyphomicrobiales</taxon>
        <taxon>Methylocystaceae</taxon>
        <taxon>Methylocystis</taxon>
    </lineage>
</organism>
<keyword evidence="4" id="KW-1185">Reference proteome</keyword>
<accession>A0A1W6MT21</accession>
<dbReference type="AlphaFoldDB" id="A0A1W6MT21"/>
<dbReference type="Proteomes" id="UP000193978">
    <property type="component" value="Chromosome"/>
</dbReference>
<dbReference type="KEGG" id="mbry:B1812_06375"/>
<protein>
    <recommendedName>
        <fullName evidence="5">DUF2946 domain-containing protein</fullName>
    </recommendedName>
</protein>